<evidence type="ECO:0000313" key="5">
    <source>
        <dbReference type="Proteomes" id="UP001165575"/>
    </source>
</evidence>
<comment type="similarity">
    <text evidence="1">Belongs to the bacterial AtpI family.</text>
</comment>
<dbReference type="Pfam" id="PF09527">
    <property type="entry name" value="ATPase_gene1"/>
    <property type="match status" value="1"/>
</dbReference>
<keyword evidence="1 3" id="KW-0472">Membrane</keyword>
<gene>
    <name evidence="4" type="ORF">NQF89_01870</name>
</gene>
<reference evidence="4 5" key="1">
    <citation type="submission" date="2022-07" db="EMBL/GenBank/DDBJ databases">
        <title>Bombella genomes.</title>
        <authorList>
            <person name="Harer L."/>
            <person name="Styblova S."/>
            <person name="Ehrmann M."/>
        </authorList>
    </citation>
    <scope>NUCLEOTIDE SEQUENCE [LARGE SCALE GENOMIC DNA]</scope>
    <source>
        <strain evidence="4 5">TMW 2.2556</strain>
    </source>
</reference>
<accession>A0ABT3WLJ3</accession>
<keyword evidence="1" id="KW-0813">Transport</keyword>
<dbReference type="EMBL" id="JANIDX010000001">
    <property type="protein sequence ID" value="MCX5619174.1"/>
    <property type="molecule type" value="Genomic_DNA"/>
</dbReference>
<protein>
    <recommendedName>
        <fullName evidence="1">ATP synthase protein I</fullName>
    </recommendedName>
</protein>
<organism evidence="4 5">
    <name type="scientific">Bombella pollinis</name>
    <dbReference type="NCBI Taxonomy" id="2967337"/>
    <lineage>
        <taxon>Bacteria</taxon>
        <taxon>Pseudomonadati</taxon>
        <taxon>Pseudomonadota</taxon>
        <taxon>Alphaproteobacteria</taxon>
        <taxon>Acetobacterales</taxon>
        <taxon>Acetobacteraceae</taxon>
        <taxon>Bombella</taxon>
    </lineage>
</organism>
<sequence>MSNHDTTRYSQFNERLAHMEQKLTPKNTPRKTAALSEDSALGMAFRIASDLVAGVAVGLGIGYELDRWTGCKPAFMIGFAMLGMAAGLRNVWRVVNVTDAPQNRAQENGRDQRGQRIED</sequence>
<comment type="function">
    <text evidence="1">A possible function for this protein is to guide the assembly of the membrane sector of the ATPase enzyme complex.</text>
</comment>
<evidence type="ECO:0000256" key="1">
    <source>
        <dbReference type="PIRNR" id="PIRNR032126"/>
    </source>
</evidence>
<feature type="compositionally biased region" description="Polar residues" evidence="2">
    <location>
        <begin position="1"/>
        <end position="13"/>
    </location>
</feature>
<dbReference type="InterPro" id="IPR016989">
    <property type="entry name" value="Atp1_alphaprobac"/>
</dbReference>
<feature type="region of interest" description="Disordered" evidence="2">
    <location>
        <begin position="1"/>
        <end position="31"/>
    </location>
</feature>
<feature type="transmembrane region" description="Helical" evidence="3">
    <location>
        <begin position="74"/>
        <end position="92"/>
    </location>
</feature>
<dbReference type="PIRSF" id="PIRSF032126">
    <property type="entry name" value="F0F1_ATP_synthase_subunit_I"/>
    <property type="match status" value="1"/>
</dbReference>
<evidence type="ECO:0000256" key="2">
    <source>
        <dbReference type="SAM" id="MobiDB-lite"/>
    </source>
</evidence>
<keyword evidence="3" id="KW-0812">Transmembrane</keyword>
<proteinExistence type="inferred from homology"/>
<keyword evidence="3" id="KW-1133">Transmembrane helix</keyword>
<feature type="region of interest" description="Disordered" evidence="2">
    <location>
        <begin position="99"/>
        <end position="119"/>
    </location>
</feature>
<evidence type="ECO:0000313" key="4">
    <source>
        <dbReference type="EMBL" id="MCX5619174.1"/>
    </source>
</evidence>
<feature type="transmembrane region" description="Helical" evidence="3">
    <location>
        <begin position="43"/>
        <end position="62"/>
    </location>
</feature>
<keyword evidence="1" id="KW-0375">Hydrogen ion transport</keyword>
<dbReference type="RefSeq" id="WP_196424551.1">
    <property type="nucleotide sequence ID" value="NZ_JANIDX010000001.1"/>
</dbReference>
<evidence type="ECO:0000256" key="3">
    <source>
        <dbReference type="SAM" id="Phobius"/>
    </source>
</evidence>
<name>A0ABT3WLJ3_9PROT</name>
<keyword evidence="5" id="KW-1185">Reference proteome</keyword>
<feature type="compositionally biased region" description="Basic and acidic residues" evidence="2">
    <location>
        <begin position="107"/>
        <end position="119"/>
    </location>
</feature>
<dbReference type="InterPro" id="IPR032820">
    <property type="entry name" value="ATPase_put"/>
</dbReference>
<dbReference type="Proteomes" id="UP001165575">
    <property type="component" value="Unassembled WGS sequence"/>
</dbReference>
<comment type="caution">
    <text evidence="4">The sequence shown here is derived from an EMBL/GenBank/DDBJ whole genome shotgun (WGS) entry which is preliminary data.</text>
</comment>
<keyword evidence="1" id="KW-0406">Ion transport</keyword>